<name>A0A8J3FHW1_9FLAO</name>
<reference evidence="2" key="1">
    <citation type="journal article" date="2014" name="Int. J. Syst. Evol. Microbiol.">
        <title>Complete genome sequence of Corynebacterium casei LMG S-19264T (=DSM 44701T), isolated from a smear-ripened cheese.</title>
        <authorList>
            <consortium name="US DOE Joint Genome Institute (JGI-PGF)"/>
            <person name="Walter F."/>
            <person name="Albersmeier A."/>
            <person name="Kalinowski J."/>
            <person name="Ruckert C."/>
        </authorList>
    </citation>
    <scope>NUCLEOTIDE SEQUENCE</scope>
    <source>
        <strain evidence="2">JCM 12862</strain>
    </source>
</reference>
<dbReference type="InterPro" id="IPR007842">
    <property type="entry name" value="HEPN_dom"/>
</dbReference>
<dbReference type="AlphaFoldDB" id="A0A8J3FHW1"/>
<feature type="domain" description="HEPN" evidence="1">
    <location>
        <begin position="6"/>
        <end position="99"/>
    </location>
</feature>
<comment type="caution">
    <text evidence="2">The sequence shown here is derived from an EMBL/GenBank/DDBJ whole genome shotgun (WGS) entry which is preliminary data.</text>
</comment>
<keyword evidence="3" id="KW-1185">Reference proteome</keyword>
<dbReference type="EMBL" id="BMNR01000003">
    <property type="protein sequence ID" value="GGK22743.1"/>
    <property type="molecule type" value="Genomic_DNA"/>
</dbReference>
<dbReference type="RefSeq" id="WP_188651863.1">
    <property type="nucleotide sequence ID" value="NZ_BMNR01000003.1"/>
</dbReference>
<dbReference type="Proteomes" id="UP000612329">
    <property type="component" value="Unassembled WGS sequence"/>
</dbReference>
<evidence type="ECO:0000259" key="1">
    <source>
        <dbReference type="Pfam" id="PF05168"/>
    </source>
</evidence>
<proteinExistence type="predicted"/>
<dbReference type="Pfam" id="PF05168">
    <property type="entry name" value="HEPN"/>
    <property type="match status" value="1"/>
</dbReference>
<evidence type="ECO:0000313" key="2">
    <source>
        <dbReference type="EMBL" id="GGK22743.1"/>
    </source>
</evidence>
<protein>
    <recommendedName>
        <fullName evidence="1">HEPN domain-containing protein</fullName>
    </recommendedName>
</protein>
<reference evidence="2" key="2">
    <citation type="submission" date="2020-09" db="EMBL/GenBank/DDBJ databases">
        <authorList>
            <person name="Sun Q."/>
            <person name="Ohkuma M."/>
        </authorList>
    </citation>
    <scope>NUCLEOTIDE SEQUENCE</scope>
    <source>
        <strain evidence="2">JCM 12862</strain>
    </source>
</reference>
<gene>
    <name evidence="2" type="ORF">GCM10007962_16210</name>
</gene>
<sequence length="124" mass="14149">MGTKAKEHFASAQEKLKEAKEELFRPEEDMVSYLVCKNSQFAIENYLKGYLLKNGVDIDDCETIDALYNQCLAINANFEKVDLSDFECKGHSLNSRYCNEASKVSNCFDAADNLDTFLRQEKII</sequence>
<accession>A0A8J3FHW1</accession>
<dbReference type="Gene3D" id="1.20.120.330">
    <property type="entry name" value="Nucleotidyltransferases domain 2"/>
    <property type="match status" value="1"/>
</dbReference>
<evidence type="ECO:0000313" key="3">
    <source>
        <dbReference type="Proteomes" id="UP000612329"/>
    </source>
</evidence>
<organism evidence="2 3">
    <name type="scientific">Yeosuana aromativorans</name>
    <dbReference type="NCBI Taxonomy" id="288019"/>
    <lineage>
        <taxon>Bacteria</taxon>
        <taxon>Pseudomonadati</taxon>
        <taxon>Bacteroidota</taxon>
        <taxon>Flavobacteriia</taxon>
        <taxon>Flavobacteriales</taxon>
        <taxon>Flavobacteriaceae</taxon>
        <taxon>Yeosuana</taxon>
    </lineage>
</organism>